<evidence type="ECO:0000313" key="3">
    <source>
        <dbReference type="EMBL" id="MFD1123855.1"/>
    </source>
</evidence>
<feature type="transmembrane region" description="Helical" evidence="1">
    <location>
        <begin position="6"/>
        <end position="27"/>
    </location>
</feature>
<dbReference type="EMBL" id="JBHTLH010000004">
    <property type="protein sequence ID" value="MFD1123855.1"/>
    <property type="molecule type" value="Genomic_DNA"/>
</dbReference>
<organism evidence="3 4">
    <name type="scientific">Lentilactobacillus raoultii</name>
    <dbReference type="NCBI Taxonomy" id="1987503"/>
    <lineage>
        <taxon>Bacteria</taxon>
        <taxon>Bacillati</taxon>
        <taxon>Bacillota</taxon>
        <taxon>Bacilli</taxon>
        <taxon>Lactobacillales</taxon>
        <taxon>Lactobacillaceae</taxon>
        <taxon>Lentilactobacillus</taxon>
    </lineage>
</organism>
<feature type="transmembrane region" description="Helical" evidence="1">
    <location>
        <begin position="330"/>
        <end position="350"/>
    </location>
</feature>
<keyword evidence="1" id="KW-0812">Transmembrane</keyword>
<evidence type="ECO:0000256" key="1">
    <source>
        <dbReference type="SAM" id="Phobius"/>
    </source>
</evidence>
<keyword evidence="1" id="KW-1133">Transmembrane helix</keyword>
<dbReference type="InterPro" id="IPR014729">
    <property type="entry name" value="Rossmann-like_a/b/a_fold"/>
</dbReference>
<dbReference type="RefSeq" id="WP_121979126.1">
    <property type="nucleotide sequence ID" value="NZ_JBHTLH010000004.1"/>
</dbReference>
<comment type="caution">
    <text evidence="3">The sequence shown here is derived from an EMBL/GenBank/DDBJ whole genome shotgun (WGS) entry which is preliminary data.</text>
</comment>
<dbReference type="Pfam" id="PF02698">
    <property type="entry name" value="DUF218"/>
    <property type="match status" value="1"/>
</dbReference>
<reference evidence="4" key="1">
    <citation type="journal article" date="2019" name="Int. J. Syst. Evol. Microbiol.">
        <title>The Global Catalogue of Microorganisms (GCM) 10K type strain sequencing project: providing services to taxonomists for standard genome sequencing and annotation.</title>
        <authorList>
            <consortium name="The Broad Institute Genomics Platform"/>
            <consortium name="The Broad Institute Genome Sequencing Center for Infectious Disease"/>
            <person name="Wu L."/>
            <person name="Ma J."/>
        </authorList>
    </citation>
    <scope>NUCLEOTIDE SEQUENCE [LARGE SCALE GENOMIC DNA]</scope>
    <source>
        <strain evidence="4">CCUG 71848</strain>
    </source>
</reference>
<dbReference type="Gene3D" id="3.40.50.620">
    <property type="entry name" value="HUPs"/>
    <property type="match status" value="1"/>
</dbReference>
<evidence type="ECO:0000259" key="2">
    <source>
        <dbReference type="Pfam" id="PF02698"/>
    </source>
</evidence>
<sequence>MNPVYRITVTISVIQIILIGLLITYLIKRRNSSVVGWLVNLNLICAFLLLFDILSVTRIPALYLTAGVLFAVVAALITFGIIFSFVFLFINAWFVRKREGRGLSSLLVLIAGIAIVLADAFFYFGGGKASRPIQAINFFVLVMLMYLLMTVWNTLMSIVVYNWYFPRKNKDYIIVLGSGLVDGKRVGRLLGNRIDKGIAFYRQQLATTHKHAKLIFSGGKGGDERLPEGVAMQQYAIDKGVPAADTLVEDRSTNTRENLIFSRELIHKDSGRTDNRIVFVSSNFHILRAGILAGKLKFKANGIGAKTPFYYLPTGTIREYLALFVMHKRFHIMVTLMILAISIILNLPGLNH</sequence>
<dbReference type="InterPro" id="IPR051599">
    <property type="entry name" value="Cell_Envelope_Assoc"/>
</dbReference>
<accession>A0ABW3PNG2</accession>
<proteinExistence type="predicted"/>
<gene>
    <name evidence="3" type="ORF">ACFQ22_00555</name>
</gene>
<keyword evidence="4" id="KW-1185">Reference proteome</keyword>
<name>A0ABW3PNG2_9LACO</name>
<protein>
    <submittedName>
        <fullName evidence="3">YdcF family protein</fullName>
    </submittedName>
</protein>
<feature type="transmembrane region" description="Helical" evidence="1">
    <location>
        <begin position="61"/>
        <end position="94"/>
    </location>
</feature>
<dbReference type="Proteomes" id="UP001597156">
    <property type="component" value="Unassembled WGS sequence"/>
</dbReference>
<dbReference type="InterPro" id="IPR003848">
    <property type="entry name" value="DUF218"/>
</dbReference>
<feature type="domain" description="DUF218" evidence="2">
    <location>
        <begin position="171"/>
        <end position="307"/>
    </location>
</feature>
<dbReference type="PANTHER" id="PTHR30336:SF18">
    <property type="entry name" value="MEMBRANE PROTEIN"/>
    <property type="match status" value="1"/>
</dbReference>
<feature type="transmembrane region" description="Helical" evidence="1">
    <location>
        <begin position="34"/>
        <end position="55"/>
    </location>
</feature>
<dbReference type="PANTHER" id="PTHR30336">
    <property type="entry name" value="INNER MEMBRANE PROTEIN, PROBABLE PERMEASE"/>
    <property type="match status" value="1"/>
</dbReference>
<feature type="transmembrane region" description="Helical" evidence="1">
    <location>
        <begin position="106"/>
        <end position="124"/>
    </location>
</feature>
<keyword evidence="1" id="KW-0472">Membrane</keyword>
<dbReference type="CDD" id="cd06259">
    <property type="entry name" value="YdcF-like"/>
    <property type="match status" value="1"/>
</dbReference>
<feature type="transmembrane region" description="Helical" evidence="1">
    <location>
        <begin position="136"/>
        <end position="164"/>
    </location>
</feature>
<evidence type="ECO:0000313" key="4">
    <source>
        <dbReference type="Proteomes" id="UP001597156"/>
    </source>
</evidence>